<dbReference type="AlphaFoldDB" id="A0ABD1G349"/>
<dbReference type="EMBL" id="JBEAFC010000010">
    <property type="protein sequence ID" value="KAL1538512.1"/>
    <property type="molecule type" value="Genomic_DNA"/>
</dbReference>
<proteinExistence type="predicted"/>
<comment type="caution">
    <text evidence="1">The sequence shown here is derived from an EMBL/GenBank/DDBJ whole genome shotgun (WGS) entry which is preliminary data.</text>
</comment>
<dbReference type="InterPro" id="IPR016024">
    <property type="entry name" value="ARM-type_fold"/>
</dbReference>
<evidence type="ECO:0000313" key="1">
    <source>
        <dbReference type="EMBL" id="KAL1538512.1"/>
    </source>
</evidence>
<protein>
    <submittedName>
        <fullName evidence="1">Phospholipase A I</fullName>
    </submittedName>
</protein>
<reference evidence="1 2" key="1">
    <citation type="submission" date="2024-06" db="EMBL/GenBank/DDBJ databases">
        <title>A chromosome level genome sequence of Diviner's sage (Salvia divinorum).</title>
        <authorList>
            <person name="Ford S.A."/>
            <person name="Ro D.-K."/>
            <person name="Ness R.W."/>
            <person name="Phillips M.A."/>
        </authorList>
    </citation>
    <scope>NUCLEOTIDE SEQUENCE [LARGE SCALE GENOMIC DNA]</scope>
    <source>
        <strain evidence="1">SAF-2024a</strain>
        <tissue evidence="1">Leaf</tissue>
    </source>
</reference>
<keyword evidence="2" id="KW-1185">Reference proteome</keyword>
<sequence length="131" mass="14135">MENSSYFVASRPILASTLAKIMQDEGNRVVVVGKDENAAHQLISMISSENQHVVEKACSALSNPASDGSVATQLMKSDITQPIERVLKSTGPKEVISVLQVMAMLAFTTSDRRYLKSPQVIVCSLTRQGGP</sequence>
<name>A0ABD1G349_SALDI</name>
<dbReference type="SUPFAM" id="SSF48371">
    <property type="entry name" value="ARM repeat"/>
    <property type="match status" value="1"/>
</dbReference>
<gene>
    <name evidence="1" type="primary">PLA1</name>
    <name evidence="1" type="ORF">AAHA92_27253</name>
</gene>
<accession>A0ABD1G349</accession>
<dbReference type="InterPro" id="IPR011989">
    <property type="entry name" value="ARM-like"/>
</dbReference>
<organism evidence="1 2">
    <name type="scientific">Salvia divinorum</name>
    <name type="common">Maria pastora</name>
    <name type="synonym">Diviner's sage</name>
    <dbReference type="NCBI Taxonomy" id="28513"/>
    <lineage>
        <taxon>Eukaryota</taxon>
        <taxon>Viridiplantae</taxon>
        <taxon>Streptophyta</taxon>
        <taxon>Embryophyta</taxon>
        <taxon>Tracheophyta</taxon>
        <taxon>Spermatophyta</taxon>
        <taxon>Magnoliopsida</taxon>
        <taxon>eudicotyledons</taxon>
        <taxon>Gunneridae</taxon>
        <taxon>Pentapetalae</taxon>
        <taxon>asterids</taxon>
        <taxon>lamiids</taxon>
        <taxon>Lamiales</taxon>
        <taxon>Lamiaceae</taxon>
        <taxon>Nepetoideae</taxon>
        <taxon>Mentheae</taxon>
        <taxon>Salviinae</taxon>
        <taxon>Salvia</taxon>
        <taxon>Salvia subgen. Calosphace</taxon>
    </lineage>
</organism>
<dbReference type="Gene3D" id="1.25.10.10">
    <property type="entry name" value="Leucine-rich Repeat Variant"/>
    <property type="match status" value="1"/>
</dbReference>
<dbReference type="Proteomes" id="UP001567538">
    <property type="component" value="Unassembled WGS sequence"/>
</dbReference>
<evidence type="ECO:0000313" key="2">
    <source>
        <dbReference type="Proteomes" id="UP001567538"/>
    </source>
</evidence>